<evidence type="ECO:0000256" key="1">
    <source>
        <dbReference type="ARBA" id="ARBA00010641"/>
    </source>
</evidence>
<evidence type="ECO:0000313" key="9">
    <source>
        <dbReference type="Proteomes" id="UP000248614"/>
    </source>
</evidence>
<name>A0A2W5AYW8_9SPHN</name>
<dbReference type="PANTHER" id="PTHR43133">
    <property type="entry name" value="RNA POLYMERASE ECF-TYPE SIGMA FACTO"/>
    <property type="match status" value="1"/>
</dbReference>
<keyword evidence="5" id="KW-0804">Transcription</keyword>
<gene>
    <name evidence="8" type="ORF">DI632_10670</name>
</gene>
<evidence type="ECO:0000256" key="3">
    <source>
        <dbReference type="ARBA" id="ARBA00023082"/>
    </source>
</evidence>
<accession>A0A2W5AYW8</accession>
<proteinExistence type="inferred from homology"/>
<keyword evidence="2" id="KW-0805">Transcription regulation</keyword>
<dbReference type="NCBIfam" id="TIGR02937">
    <property type="entry name" value="sigma70-ECF"/>
    <property type="match status" value="1"/>
</dbReference>
<dbReference type="SUPFAM" id="SSF88659">
    <property type="entry name" value="Sigma3 and sigma4 domains of RNA polymerase sigma factors"/>
    <property type="match status" value="1"/>
</dbReference>
<dbReference type="Proteomes" id="UP000248614">
    <property type="component" value="Unassembled WGS sequence"/>
</dbReference>
<dbReference type="Pfam" id="PF04542">
    <property type="entry name" value="Sigma70_r2"/>
    <property type="match status" value="1"/>
</dbReference>
<dbReference type="InterPro" id="IPR013249">
    <property type="entry name" value="RNA_pol_sigma70_r4_t2"/>
</dbReference>
<evidence type="ECO:0000256" key="2">
    <source>
        <dbReference type="ARBA" id="ARBA00023015"/>
    </source>
</evidence>
<dbReference type="Gene3D" id="1.10.10.10">
    <property type="entry name" value="Winged helix-like DNA-binding domain superfamily/Winged helix DNA-binding domain"/>
    <property type="match status" value="1"/>
</dbReference>
<dbReference type="CDD" id="cd06171">
    <property type="entry name" value="Sigma70_r4"/>
    <property type="match status" value="1"/>
</dbReference>
<evidence type="ECO:0000259" key="7">
    <source>
        <dbReference type="Pfam" id="PF08281"/>
    </source>
</evidence>
<dbReference type="EMBL" id="QFNF01000027">
    <property type="protein sequence ID" value="PZO76245.1"/>
    <property type="molecule type" value="Genomic_DNA"/>
</dbReference>
<comment type="caution">
    <text evidence="8">The sequence shown here is derived from an EMBL/GenBank/DDBJ whole genome shotgun (WGS) entry which is preliminary data.</text>
</comment>
<evidence type="ECO:0000259" key="6">
    <source>
        <dbReference type="Pfam" id="PF04542"/>
    </source>
</evidence>
<keyword evidence="4" id="KW-0238">DNA-binding</keyword>
<dbReference type="InterPro" id="IPR036388">
    <property type="entry name" value="WH-like_DNA-bd_sf"/>
</dbReference>
<protein>
    <submittedName>
        <fullName evidence="8">RNA polymerase subunit sigma-24</fullName>
    </submittedName>
</protein>
<sequence length="190" mass="21124">MTAGFADLGDGQLALLCQAGDRRAFGEIVRRHKQPLHRTVSCLTGDEDEAVDIVQDAFIAAHASISTFDPARPMRAWLTRIAINKARDWRRRRIVRRLISAMLPDEAVEVADDAPPVDGAVADRAELRHVEAAIARLPANLREVLVLRTIDGLAQADVAKALGVSEKTVETRLYRARTKLRDDLDRWESV</sequence>
<dbReference type="InterPro" id="IPR013324">
    <property type="entry name" value="RNA_pol_sigma_r3/r4-like"/>
</dbReference>
<dbReference type="GO" id="GO:0003677">
    <property type="term" value="F:DNA binding"/>
    <property type="evidence" value="ECO:0007669"/>
    <property type="project" value="UniProtKB-KW"/>
</dbReference>
<dbReference type="GO" id="GO:0016987">
    <property type="term" value="F:sigma factor activity"/>
    <property type="evidence" value="ECO:0007669"/>
    <property type="project" value="UniProtKB-KW"/>
</dbReference>
<dbReference type="Pfam" id="PF08281">
    <property type="entry name" value="Sigma70_r4_2"/>
    <property type="match status" value="1"/>
</dbReference>
<feature type="domain" description="RNA polymerase sigma factor 70 region 4 type 2" evidence="7">
    <location>
        <begin position="130"/>
        <end position="180"/>
    </location>
</feature>
<dbReference type="InterPro" id="IPR007627">
    <property type="entry name" value="RNA_pol_sigma70_r2"/>
</dbReference>
<evidence type="ECO:0000256" key="5">
    <source>
        <dbReference type="ARBA" id="ARBA00023163"/>
    </source>
</evidence>
<dbReference type="AlphaFoldDB" id="A0A2W5AYW8"/>
<evidence type="ECO:0000313" key="8">
    <source>
        <dbReference type="EMBL" id="PZO76245.1"/>
    </source>
</evidence>
<organism evidence="8 9">
    <name type="scientific">Sphingomonas hengshuiensis</name>
    <dbReference type="NCBI Taxonomy" id="1609977"/>
    <lineage>
        <taxon>Bacteria</taxon>
        <taxon>Pseudomonadati</taxon>
        <taxon>Pseudomonadota</taxon>
        <taxon>Alphaproteobacteria</taxon>
        <taxon>Sphingomonadales</taxon>
        <taxon>Sphingomonadaceae</taxon>
        <taxon>Sphingomonas</taxon>
    </lineage>
</organism>
<dbReference type="Gene3D" id="1.10.1740.10">
    <property type="match status" value="1"/>
</dbReference>
<feature type="domain" description="RNA polymerase sigma-70 region 2" evidence="6">
    <location>
        <begin position="28"/>
        <end position="93"/>
    </location>
</feature>
<comment type="similarity">
    <text evidence="1">Belongs to the sigma-70 factor family. ECF subfamily.</text>
</comment>
<dbReference type="GO" id="GO:0006352">
    <property type="term" value="P:DNA-templated transcription initiation"/>
    <property type="evidence" value="ECO:0007669"/>
    <property type="project" value="InterPro"/>
</dbReference>
<dbReference type="InterPro" id="IPR013325">
    <property type="entry name" value="RNA_pol_sigma_r2"/>
</dbReference>
<reference evidence="8 9" key="1">
    <citation type="submission" date="2017-08" db="EMBL/GenBank/DDBJ databases">
        <title>Infants hospitalized years apart are colonized by the same room-sourced microbial strains.</title>
        <authorList>
            <person name="Brooks B."/>
            <person name="Olm M.R."/>
            <person name="Firek B.A."/>
            <person name="Baker R."/>
            <person name="Thomas B.C."/>
            <person name="Morowitz M.J."/>
            <person name="Banfield J.F."/>
        </authorList>
    </citation>
    <scope>NUCLEOTIDE SEQUENCE [LARGE SCALE GENOMIC DNA]</scope>
    <source>
        <strain evidence="8">S2_018_000_R3_110</strain>
    </source>
</reference>
<dbReference type="InterPro" id="IPR014284">
    <property type="entry name" value="RNA_pol_sigma-70_dom"/>
</dbReference>
<dbReference type="SUPFAM" id="SSF88946">
    <property type="entry name" value="Sigma2 domain of RNA polymerase sigma factors"/>
    <property type="match status" value="1"/>
</dbReference>
<evidence type="ECO:0000256" key="4">
    <source>
        <dbReference type="ARBA" id="ARBA00023125"/>
    </source>
</evidence>
<keyword evidence="3" id="KW-0731">Sigma factor</keyword>
<dbReference type="PANTHER" id="PTHR43133:SF8">
    <property type="entry name" value="RNA POLYMERASE SIGMA FACTOR HI_1459-RELATED"/>
    <property type="match status" value="1"/>
</dbReference>
<dbReference type="InterPro" id="IPR039425">
    <property type="entry name" value="RNA_pol_sigma-70-like"/>
</dbReference>